<accession>A0A830HD14</accession>
<sequence>MHTSRAVSYVPAAVTSPGEGSAILAEPYAAISGKVARSFRSFEDARAYVHTLGLKSYREWNAWRKSGARPHDIPSAPQTMYASSGWTSYPDFLGYAEGQVTGSFRSFEGARAYVRTIGLKSQKEWEAWKSSGARPHDIPSHPQTTYKQSGWLSYGDFLGFAEGKVAGRYRSFEDARAFVRSLGLKSQKAWREWRASGARPHDIPSTPEMTYKSSGWTSWGDFLGYAVGEEARVRQRTNFRSFEDARAYVRTFGLKSKEEWQAWSASGKRPCDIPSTPQTTYASSGWLSYGDFLGYAEGKVARSFRSFEEARTYVRSLGLKSKEAWEAWTSSGKRPHDIPSHPHATYASSGWLSIGDFVGYAGGRVTGAYKRNAAAAGLRALLDNDKKDEQDGDDEDARRRKQAKPSSGIYAQPRGARAADVGDDDDEDEAAAVDRMNDILAKNYNAEEGFTSVDFQANASAPRVAFDVPKRWKPVGPAKVEETRVTYPGWSDPVTGVSADGAQVAVRRVDASVANIENLGQVDRVNLSRDLGLDSALLRRGDVYASRSRKADDGTVWYEWDVAVAPDVSGLRADVTALMEQGDVVLVSASVDASTNHMVSMLVRANRSEWSVAESALRAMRKSFGAREVATPETETV</sequence>
<keyword evidence="3" id="KW-1185">Reference proteome</keyword>
<dbReference type="InterPro" id="IPR028229">
    <property type="entry name" value="Integrase_rpt"/>
</dbReference>
<gene>
    <name evidence="2" type="ORF">PPROV_000199400</name>
</gene>
<organism evidence="2 3">
    <name type="scientific">Pycnococcus provasolii</name>
    <dbReference type="NCBI Taxonomy" id="41880"/>
    <lineage>
        <taxon>Eukaryota</taxon>
        <taxon>Viridiplantae</taxon>
        <taxon>Chlorophyta</taxon>
        <taxon>Pseudoscourfieldiophyceae</taxon>
        <taxon>Pseudoscourfieldiales</taxon>
        <taxon>Pycnococcaceae</taxon>
        <taxon>Pycnococcus</taxon>
    </lineage>
</organism>
<name>A0A830HD14_9CHLO</name>
<proteinExistence type="predicted"/>
<protein>
    <submittedName>
        <fullName evidence="2">Uncharacterized protein</fullName>
    </submittedName>
</protein>
<dbReference type="OrthoDB" id="10427612at2759"/>
<dbReference type="Pfam" id="PF14882">
    <property type="entry name" value="INT_rpt"/>
    <property type="match status" value="1"/>
</dbReference>
<reference evidence="2" key="1">
    <citation type="submission" date="2020-10" db="EMBL/GenBank/DDBJ databases">
        <title>Unveiling of a novel bifunctional photoreceptor, Dualchrome1, isolated from a cosmopolitan green alga.</title>
        <authorList>
            <person name="Suzuki S."/>
            <person name="Kawachi M."/>
        </authorList>
    </citation>
    <scope>NUCLEOTIDE SEQUENCE</scope>
    <source>
        <strain evidence="2">NIES 2893</strain>
    </source>
</reference>
<evidence type="ECO:0000256" key="1">
    <source>
        <dbReference type="SAM" id="MobiDB-lite"/>
    </source>
</evidence>
<dbReference type="Proteomes" id="UP000660262">
    <property type="component" value="Unassembled WGS sequence"/>
</dbReference>
<evidence type="ECO:0000313" key="2">
    <source>
        <dbReference type="EMBL" id="GHP03239.1"/>
    </source>
</evidence>
<dbReference type="AlphaFoldDB" id="A0A830HD14"/>
<dbReference type="EMBL" id="BNJQ01000005">
    <property type="protein sequence ID" value="GHP03239.1"/>
    <property type="molecule type" value="Genomic_DNA"/>
</dbReference>
<feature type="region of interest" description="Disordered" evidence="1">
    <location>
        <begin position="384"/>
        <end position="428"/>
    </location>
</feature>
<evidence type="ECO:0000313" key="3">
    <source>
        <dbReference type="Proteomes" id="UP000660262"/>
    </source>
</evidence>
<comment type="caution">
    <text evidence="2">The sequence shown here is derived from an EMBL/GenBank/DDBJ whole genome shotgun (WGS) entry which is preliminary data.</text>
</comment>